<dbReference type="InterPro" id="IPR009057">
    <property type="entry name" value="Homeodomain-like_sf"/>
</dbReference>
<evidence type="ECO:0000313" key="4">
    <source>
        <dbReference type="EMBL" id="MBF4802369.1"/>
    </source>
</evidence>
<evidence type="ECO:0000256" key="1">
    <source>
        <dbReference type="ARBA" id="ARBA00023125"/>
    </source>
</evidence>
<dbReference type="Pfam" id="PF00440">
    <property type="entry name" value="TetR_N"/>
    <property type="match status" value="1"/>
</dbReference>
<dbReference type="PRINTS" id="PR00455">
    <property type="entry name" value="HTHTETR"/>
</dbReference>
<reference evidence="4" key="1">
    <citation type="submission" date="2020-04" db="EMBL/GenBank/DDBJ databases">
        <title>Deep metagenomics examines the oral microbiome during advanced dental caries in children, revealing novel taxa and co-occurrences with host molecules.</title>
        <authorList>
            <person name="Baker J.L."/>
            <person name="Morton J.T."/>
            <person name="Dinis M."/>
            <person name="Alvarez R."/>
            <person name="Tran N.C."/>
            <person name="Knight R."/>
            <person name="Edlund A."/>
        </authorList>
    </citation>
    <scope>NUCLEOTIDE SEQUENCE</scope>
    <source>
        <strain evidence="4">JCVI_3_bin.11</strain>
    </source>
</reference>
<gene>
    <name evidence="4" type="ORF">HXK24_00840</name>
</gene>
<dbReference type="Proteomes" id="UP000787322">
    <property type="component" value="Unassembled WGS sequence"/>
</dbReference>
<organism evidence="4 5">
    <name type="scientific">Lancefieldella parvula</name>
    <dbReference type="NCBI Taxonomy" id="1382"/>
    <lineage>
        <taxon>Bacteria</taxon>
        <taxon>Bacillati</taxon>
        <taxon>Actinomycetota</taxon>
        <taxon>Coriobacteriia</taxon>
        <taxon>Coriobacteriales</taxon>
        <taxon>Atopobiaceae</taxon>
        <taxon>Lancefieldella</taxon>
    </lineage>
</organism>
<dbReference type="PROSITE" id="PS50977">
    <property type="entry name" value="HTH_TETR_2"/>
    <property type="match status" value="1"/>
</dbReference>
<proteinExistence type="predicted"/>
<dbReference type="EMBL" id="JABZGU010000008">
    <property type="protein sequence ID" value="MBF4802369.1"/>
    <property type="molecule type" value="Genomic_DNA"/>
</dbReference>
<dbReference type="PANTHER" id="PTHR43479:SF11">
    <property type="entry name" value="ACREF_ENVCD OPERON REPRESSOR-RELATED"/>
    <property type="match status" value="1"/>
</dbReference>
<dbReference type="AlphaFoldDB" id="A0A9D6AB40"/>
<dbReference type="InterPro" id="IPR001647">
    <property type="entry name" value="HTH_TetR"/>
</dbReference>
<dbReference type="PANTHER" id="PTHR43479">
    <property type="entry name" value="ACREF/ENVCD OPERON REPRESSOR-RELATED"/>
    <property type="match status" value="1"/>
</dbReference>
<accession>A0A9D6AB40</accession>
<dbReference type="GO" id="GO:0003677">
    <property type="term" value="F:DNA binding"/>
    <property type="evidence" value="ECO:0007669"/>
    <property type="project" value="UniProtKB-UniRule"/>
</dbReference>
<feature type="domain" description="HTH tetR-type" evidence="3">
    <location>
        <begin position="10"/>
        <end position="70"/>
    </location>
</feature>
<dbReference type="InterPro" id="IPR050624">
    <property type="entry name" value="HTH-type_Tx_Regulator"/>
</dbReference>
<evidence type="ECO:0000256" key="2">
    <source>
        <dbReference type="PROSITE-ProRule" id="PRU00335"/>
    </source>
</evidence>
<dbReference type="PROSITE" id="PS01081">
    <property type="entry name" value="HTH_TETR_1"/>
    <property type="match status" value="1"/>
</dbReference>
<protein>
    <submittedName>
        <fullName evidence="4">TetR/AcrR family transcriptional regulator</fullName>
    </submittedName>
</protein>
<dbReference type="SUPFAM" id="SSF46689">
    <property type="entry name" value="Homeodomain-like"/>
    <property type="match status" value="1"/>
</dbReference>
<feature type="DNA-binding region" description="H-T-H motif" evidence="2">
    <location>
        <begin position="33"/>
        <end position="52"/>
    </location>
</feature>
<evidence type="ECO:0000259" key="3">
    <source>
        <dbReference type="PROSITE" id="PS50977"/>
    </source>
</evidence>
<dbReference type="Gene3D" id="1.10.357.10">
    <property type="entry name" value="Tetracycline Repressor, domain 2"/>
    <property type="match status" value="1"/>
</dbReference>
<sequence length="206" mass="23544">MSRRPQTESCDTRHRLLKSAEQEFALQGYDKASLRQICAHAGVTTGALYFFFDNKEDLFKNVLTPVTEGAIQILEDYKDHLLVSGERNLEDTPLGNKKTLEKFLDLLYGNRYVVQILVNNRENPHVVHFFEELTEVISATIRAILYPNVAQVKPYDEFIITWLAQTEMTTIVNILKNDETREEADGHINSAVMFTQGGIKALVEEH</sequence>
<dbReference type="InterPro" id="IPR023772">
    <property type="entry name" value="DNA-bd_HTH_TetR-type_CS"/>
</dbReference>
<comment type="caution">
    <text evidence="4">The sequence shown here is derived from an EMBL/GenBank/DDBJ whole genome shotgun (WGS) entry which is preliminary data.</text>
</comment>
<keyword evidence="1 2" id="KW-0238">DNA-binding</keyword>
<evidence type="ECO:0000313" key="5">
    <source>
        <dbReference type="Proteomes" id="UP000787322"/>
    </source>
</evidence>
<name>A0A9D6AB40_9ACTN</name>